<evidence type="ECO:0000256" key="1">
    <source>
        <dbReference type="SAM" id="Phobius"/>
    </source>
</evidence>
<feature type="domain" description="J" evidence="2">
    <location>
        <begin position="29"/>
        <end position="94"/>
    </location>
</feature>
<accession>A0AAE1HJK2</accession>
<dbReference type="PRINTS" id="PR00625">
    <property type="entry name" value="JDOMAIN"/>
</dbReference>
<gene>
    <name evidence="3" type="ORF">KUF71_011848</name>
</gene>
<feature type="transmembrane region" description="Helical" evidence="1">
    <location>
        <begin position="181"/>
        <end position="199"/>
    </location>
</feature>
<dbReference type="Pfam" id="PF00226">
    <property type="entry name" value="DnaJ"/>
    <property type="match status" value="1"/>
</dbReference>
<dbReference type="EMBL" id="JAHWGI010001090">
    <property type="protein sequence ID" value="KAK3922379.1"/>
    <property type="molecule type" value="Genomic_DNA"/>
</dbReference>
<keyword evidence="4" id="KW-1185">Reference proteome</keyword>
<dbReference type="Proteomes" id="UP001219518">
    <property type="component" value="Unassembled WGS sequence"/>
</dbReference>
<evidence type="ECO:0000259" key="2">
    <source>
        <dbReference type="PROSITE" id="PS50076"/>
    </source>
</evidence>
<dbReference type="SMART" id="SM00271">
    <property type="entry name" value="DnaJ"/>
    <property type="match status" value="1"/>
</dbReference>
<dbReference type="PROSITE" id="PS00636">
    <property type="entry name" value="DNAJ_1"/>
    <property type="match status" value="1"/>
</dbReference>
<keyword evidence="1" id="KW-0472">Membrane</keyword>
<sequence>MNRRTLLTWSSLNARHFSSSVLLHQKSASHYETLGIGRHASQADIKAAFYKLSKKYHPDANVNDPTSTSKFQEIAEAYEILGNEDSRMRYDKGMGSIPGTTARRTGFKTADDPKAAFYKSRLINKMNSPTVGKMYNFDEWTKEHYSRSVVSNRSMKEEMKWRTPQDFMKKKSDPSYFIDNLAKYIIIFIVMGFVTSGFLQGTDSVKPK</sequence>
<protein>
    <submittedName>
        <fullName evidence="3">DnaJ-like protein subfamily A member 3, mitochondrial</fullName>
    </submittedName>
</protein>
<dbReference type="PANTHER" id="PTHR44873:SF1">
    <property type="entry name" value="DNAJ HOMOLOG SUBFAMILY C MEMBER 30, MITOCHONDRIAL"/>
    <property type="match status" value="1"/>
</dbReference>
<name>A0AAE1HJK2_9NEOP</name>
<dbReference type="InterPro" id="IPR036869">
    <property type="entry name" value="J_dom_sf"/>
</dbReference>
<dbReference type="InterPro" id="IPR001623">
    <property type="entry name" value="DnaJ_domain"/>
</dbReference>
<keyword evidence="1" id="KW-1133">Transmembrane helix</keyword>
<dbReference type="PROSITE" id="PS50076">
    <property type="entry name" value="DNAJ_2"/>
    <property type="match status" value="1"/>
</dbReference>
<organism evidence="3 4">
    <name type="scientific">Frankliniella fusca</name>
    <dbReference type="NCBI Taxonomy" id="407009"/>
    <lineage>
        <taxon>Eukaryota</taxon>
        <taxon>Metazoa</taxon>
        <taxon>Ecdysozoa</taxon>
        <taxon>Arthropoda</taxon>
        <taxon>Hexapoda</taxon>
        <taxon>Insecta</taxon>
        <taxon>Pterygota</taxon>
        <taxon>Neoptera</taxon>
        <taxon>Paraneoptera</taxon>
        <taxon>Thysanoptera</taxon>
        <taxon>Terebrantia</taxon>
        <taxon>Thripoidea</taxon>
        <taxon>Thripidae</taxon>
        <taxon>Frankliniella</taxon>
    </lineage>
</organism>
<dbReference type="InterPro" id="IPR018253">
    <property type="entry name" value="DnaJ_domain_CS"/>
</dbReference>
<evidence type="ECO:0000313" key="3">
    <source>
        <dbReference type="EMBL" id="KAK3922379.1"/>
    </source>
</evidence>
<dbReference type="SUPFAM" id="SSF46565">
    <property type="entry name" value="Chaperone J-domain"/>
    <property type="match status" value="1"/>
</dbReference>
<reference evidence="3" key="1">
    <citation type="submission" date="2021-07" db="EMBL/GenBank/DDBJ databases">
        <authorList>
            <person name="Catto M.A."/>
            <person name="Jacobson A."/>
            <person name="Kennedy G."/>
            <person name="Labadie P."/>
            <person name="Hunt B.G."/>
            <person name="Srinivasan R."/>
        </authorList>
    </citation>
    <scope>NUCLEOTIDE SEQUENCE</scope>
    <source>
        <strain evidence="3">PL_HMW_Pooled</strain>
        <tissue evidence="3">Head</tissue>
    </source>
</reference>
<comment type="caution">
    <text evidence="3">The sequence shown here is derived from an EMBL/GenBank/DDBJ whole genome shotgun (WGS) entry which is preliminary data.</text>
</comment>
<evidence type="ECO:0000313" key="4">
    <source>
        <dbReference type="Proteomes" id="UP001219518"/>
    </source>
</evidence>
<dbReference type="Gene3D" id="1.10.287.110">
    <property type="entry name" value="DnaJ domain"/>
    <property type="match status" value="1"/>
</dbReference>
<dbReference type="CDD" id="cd06257">
    <property type="entry name" value="DnaJ"/>
    <property type="match status" value="1"/>
</dbReference>
<dbReference type="PANTHER" id="PTHR44873">
    <property type="entry name" value="DNAJ HOMOLOG SUBFAMILY C MEMBER 30, MITOCHONDRIAL"/>
    <property type="match status" value="1"/>
</dbReference>
<dbReference type="AlphaFoldDB" id="A0AAE1HJK2"/>
<proteinExistence type="predicted"/>
<dbReference type="InterPro" id="IPR053025">
    <property type="entry name" value="Mito_ATP_Synthase-Asso"/>
</dbReference>
<keyword evidence="1" id="KW-0812">Transmembrane</keyword>
<reference evidence="3" key="2">
    <citation type="journal article" date="2023" name="BMC Genomics">
        <title>Pest status, molecular evolution, and epigenetic factors derived from the genome assembly of Frankliniella fusca, a thysanopteran phytovirus vector.</title>
        <authorList>
            <person name="Catto M.A."/>
            <person name="Labadie P.E."/>
            <person name="Jacobson A.L."/>
            <person name="Kennedy G.G."/>
            <person name="Srinivasan R."/>
            <person name="Hunt B.G."/>
        </authorList>
    </citation>
    <scope>NUCLEOTIDE SEQUENCE</scope>
    <source>
        <strain evidence="3">PL_HMW_Pooled</strain>
    </source>
</reference>